<accession>A0A3A9JAP0</accession>
<name>A0A3A9JAP0_9PROT</name>
<sequence length="1054" mass="118405">MDIMRLDNLHPTTDLTDYARLLCEIAILPASATSGDLMGRLYATTSFGGRVPASGWNHIRRNARWMLLHLWAEKEVLLPITFSFKGSLTREEQAKIAPSLLRFCLDYQNDGGTETEHWRIRNHTTRWLLATSWYAPRDVDVRQAIGIARFLNDCKNGKIDFPAPSILTSVRFLLSILLDQIPDEVRYDREALSAYDRIMAYRLPEAAEEALLETIVDDRAVLRRKKQNATRRKRYWEVRGFTGRVGVPACRAARTEVHDGDANVEPEDVENREKGSMLLIFERKYKRVGWFPDTSELSFLSTSLPEEARGMWSRLFDSFLAWRSKRGLEDGTVPRNALRVLADYLAVCLPVSMDSASVIMAVPARPGDFTRFPFIDDAAEDILGGATLLNYVAKRFTIGSAYSHLNQIRLFFEFIGLSYQDNAEVTGESFRNPISKDFDLPKTSRISAWTNKRPLGKHVVPHLLKWLYAVEAFGMMTRAKGGQVPNGGKTPISDDSDVSTYRHLGETFRVDEIPNRLLLPQPGRNEPSLTQIRMIIVALETGLRFQSIQWLSRETFDGGNAPREKREFYSLRVNTDKSNDGFTTVVLPRVRDVLLRESADQESLMVEDVRVPYAGRENSRFAPLLPLFRNVSNGQPYSDKAYSELWLHAMRAFQIHYNRLGLGLSCLVDVGKPPTVKVRRTVEGYHYCRLHYMAIHTPHSCRSTFITRRTPFMTLDDVATIVGQADGNVASHYDYPDPDSLGERLLHADAQVLGEMKAQAAISSGPALIKAKEQNSALVRSFRKDREKTIRTFGIMALTPAMEPDEADPIALDLLRSSPMASIVFRETHICPVGEYCPAEIVAQIGGNRRCGTCPLACKSIDHLPAIAAKRRELKERLLASQEAYGRMAARGSEGSELGEIYDAIEADLQELLGWSLAEEILSDMRRDIAASGEAIHAASPEIIRRHLLRVTRPSSDREFLLRRVVESNAYPTLETDRLRFQVMQIKSEILAGLGDVASLMPEGAGDPVAEFAGFIKTVLKARNISIEQLADAVRNPASIAESRPLLLLPPSEA</sequence>
<evidence type="ECO:0000313" key="3">
    <source>
        <dbReference type="Proteomes" id="UP000274097"/>
    </source>
</evidence>
<evidence type="ECO:0000313" key="1">
    <source>
        <dbReference type="EMBL" id="RKK03150.1"/>
    </source>
</evidence>
<dbReference type="InParanoid" id="A0A3A9JAP0"/>
<dbReference type="GO" id="GO:0006310">
    <property type="term" value="P:DNA recombination"/>
    <property type="evidence" value="ECO:0007669"/>
    <property type="project" value="InterPro"/>
</dbReference>
<dbReference type="Proteomes" id="UP000278036">
    <property type="component" value="Unassembled WGS sequence"/>
</dbReference>
<dbReference type="EMBL" id="RFLX01000023">
    <property type="protein sequence ID" value="RMI19204.1"/>
    <property type="molecule type" value="Genomic_DNA"/>
</dbReference>
<comment type="caution">
    <text evidence="1">The sequence shown here is derived from an EMBL/GenBank/DDBJ whole genome shotgun (WGS) entry which is preliminary data.</text>
</comment>
<evidence type="ECO:0000313" key="4">
    <source>
        <dbReference type="Proteomes" id="UP000278036"/>
    </source>
</evidence>
<dbReference type="Proteomes" id="UP000274097">
    <property type="component" value="Unassembled WGS sequence"/>
</dbReference>
<reference evidence="1 4" key="1">
    <citation type="submission" date="2018-09" db="EMBL/GenBank/DDBJ databases">
        <title>Roseomonas sp. nov., isolated from feces of Tibetan antelopes in the Qinghai-Tibet plateau, China.</title>
        <authorList>
            <person name="Tian Z."/>
        </authorList>
    </citation>
    <scope>NUCLEOTIDE SEQUENCE [LARGE SCALE GENOMIC DNA]</scope>
    <source>
        <strain evidence="2 3">Z23</strain>
        <strain evidence="1 4">Z24</strain>
    </source>
</reference>
<dbReference type="InterPro" id="IPR013762">
    <property type="entry name" value="Integrase-like_cat_sf"/>
</dbReference>
<dbReference type="EMBL" id="RAQU01000102">
    <property type="protein sequence ID" value="RKK03150.1"/>
    <property type="molecule type" value="Genomic_DNA"/>
</dbReference>
<dbReference type="GO" id="GO:0003677">
    <property type="term" value="F:DNA binding"/>
    <property type="evidence" value="ECO:0007669"/>
    <property type="project" value="InterPro"/>
</dbReference>
<dbReference type="Gene3D" id="1.10.443.10">
    <property type="entry name" value="Intergrase catalytic core"/>
    <property type="match status" value="1"/>
</dbReference>
<dbReference type="GO" id="GO:0015074">
    <property type="term" value="P:DNA integration"/>
    <property type="evidence" value="ECO:0007669"/>
    <property type="project" value="InterPro"/>
</dbReference>
<gene>
    <name evidence="1" type="ORF">D6Z83_16045</name>
    <name evidence="2" type="ORF">EBE87_21540</name>
</gene>
<keyword evidence="3" id="KW-1185">Reference proteome</keyword>
<dbReference type="AlphaFoldDB" id="A0A3A9JAP0"/>
<protein>
    <submittedName>
        <fullName evidence="1">Uncharacterized protein</fullName>
    </submittedName>
</protein>
<evidence type="ECO:0000313" key="2">
    <source>
        <dbReference type="EMBL" id="RMI19204.1"/>
    </source>
</evidence>
<organism evidence="1 4">
    <name type="scientific">Teichococcus wenyumeiae</name>
    <dbReference type="NCBI Taxonomy" id="2478470"/>
    <lineage>
        <taxon>Bacteria</taxon>
        <taxon>Pseudomonadati</taxon>
        <taxon>Pseudomonadota</taxon>
        <taxon>Alphaproteobacteria</taxon>
        <taxon>Acetobacterales</taxon>
        <taxon>Roseomonadaceae</taxon>
        <taxon>Roseomonas</taxon>
    </lineage>
</organism>
<proteinExistence type="predicted"/>